<dbReference type="PROSITE" id="PS50878">
    <property type="entry name" value="RT_POL"/>
    <property type="match status" value="1"/>
</dbReference>
<dbReference type="STRING" id="67767.A0A0J7N7S8"/>
<name>A0A0J7N7S8_LASNI</name>
<dbReference type="InterPro" id="IPR000477">
    <property type="entry name" value="RT_dom"/>
</dbReference>
<dbReference type="OrthoDB" id="6623216at2759"/>
<protein>
    <submittedName>
        <fullName evidence="2">Reverse transcriptase</fullName>
    </submittedName>
</protein>
<keyword evidence="2" id="KW-0808">Transferase</keyword>
<dbReference type="InterPro" id="IPR043502">
    <property type="entry name" value="DNA/RNA_pol_sf"/>
</dbReference>
<keyword evidence="2" id="KW-0695">RNA-directed DNA polymerase</keyword>
<keyword evidence="2" id="KW-0548">Nucleotidyltransferase</keyword>
<dbReference type="PANTHER" id="PTHR19446">
    <property type="entry name" value="REVERSE TRANSCRIPTASES"/>
    <property type="match status" value="1"/>
</dbReference>
<dbReference type="EMBL" id="LBMM01008682">
    <property type="protein sequence ID" value="KMQ88705.1"/>
    <property type="molecule type" value="Genomic_DNA"/>
</dbReference>
<keyword evidence="3" id="KW-1185">Reference proteome</keyword>
<gene>
    <name evidence="2" type="ORF">RF55_11766</name>
</gene>
<evidence type="ECO:0000259" key="1">
    <source>
        <dbReference type="PROSITE" id="PS50878"/>
    </source>
</evidence>
<dbReference type="PaxDb" id="67767-A0A0J7N7S8"/>
<dbReference type="SUPFAM" id="SSF56672">
    <property type="entry name" value="DNA/RNA polymerases"/>
    <property type="match status" value="1"/>
</dbReference>
<dbReference type="AlphaFoldDB" id="A0A0J7N7S8"/>
<evidence type="ECO:0000313" key="3">
    <source>
        <dbReference type="Proteomes" id="UP000036403"/>
    </source>
</evidence>
<proteinExistence type="predicted"/>
<accession>A0A0J7N7S8</accession>
<dbReference type="GO" id="GO:0003964">
    <property type="term" value="F:RNA-directed DNA polymerase activity"/>
    <property type="evidence" value="ECO:0007669"/>
    <property type="project" value="UniProtKB-KW"/>
</dbReference>
<feature type="domain" description="Reverse transcriptase" evidence="1">
    <location>
        <begin position="25"/>
        <end position="276"/>
    </location>
</feature>
<reference evidence="2 3" key="1">
    <citation type="submission" date="2015-04" db="EMBL/GenBank/DDBJ databases">
        <title>Lasius niger genome sequencing.</title>
        <authorList>
            <person name="Konorov E.A."/>
            <person name="Nikitin M.A."/>
            <person name="Kirill M.V."/>
            <person name="Chang P."/>
        </authorList>
    </citation>
    <scope>NUCLEOTIDE SEQUENCE [LARGE SCALE GENOMIC DNA]</scope>
    <source>
        <tissue evidence="2">Whole</tissue>
    </source>
</reference>
<comment type="caution">
    <text evidence="2">The sequence shown here is derived from an EMBL/GenBank/DDBJ whole genome shotgun (WGS) entry which is preliminary data.</text>
</comment>
<organism evidence="2 3">
    <name type="scientific">Lasius niger</name>
    <name type="common">Black garden ant</name>
    <dbReference type="NCBI Taxonomy" id="67767"/>
    <lineage>
        <taxon>Eukaryota</taxon>
        <taxon>Metazoa</taxon>
        <taxon>Ecdysozoa</taxon>
        <taxon>Arthropoda</taxon>
        <taxon>Hexapoda</taxon>
        <taxon>Insecta</taxon>
        <taxon>Pterygota</taxon>
        <taxon>Neoptera</taxon>
        <taxon>Endopterygota</taxon>
        <taxon>Hymenoptera</taxon>
        <taxon>Apocrita</taxon>
        <taxon>Aculeata</taxon>
        <taxon>Formicoidea</taxon>
        <taxon>Formicidae</taxon>
        <taxon>Formicinae</taxon>
        <taxon>Lasius</taxon>
        <taxon>Lasius</taxon>
    </lineage>
</organism>
<dbReference type="CDD" id="cd01650">
    <property type="entry name" value="RT_nLTR_like"/>
    <property type="match status" value="1"/>
</dbReference>
<sequence>MALRPHLWKRVPDCMLANVTACFNLCLNEGVFPTEWKKAGLVLILKEATPDEELPKVRPICLLDEVGKTLERVIACRMEEYMKENHRFGLSENQFDFRKQRSTCDALNKMKITLGAVGVGEVALAVSLDIANAFNSLPWRRIREALRNREFPEYIRRMVEAYLPERSVTYRGKNGEVKVRGMQTGVPQGSVLGPLLWNVTYDDVLRSPTEEGSHVICYADDTLIIFFGGLGLIVSEHKTEVIAFHGRWKPDDIPEVQVGGTGIQPQGGLKYLRIILDSRWSFRPHFDYVEAKAAKVIRALGRLMPNLKGPLESKRRLYLNALLSVILYGAPVWSDEFSSAPRKVRMQLMRLQRSMAIRVVAAYRTVSLDAAILLARVPPLHIIAAKQKRIYAGIRELLNEGTWTKEGAKEVRDKEQEAMMNQWEHYFADPKLWGKRTREAIYPNLSEWSTRKHGRMTYRTTQLLTGHGSFGSYLYRIGKRESPACWFCEEEIDNAEHTIGVCGEWTEERDALKEKIGPDLGLPALVASILESSEAGKPSLPSRRAS</sequence>
<dbReference type="Proteomes" id="UP000036403">
    <property type="component" value="Unassembled WGS sequence"/>
</dbReference>
<evidence type="ECO:0000313" key="2">
    <source>
        <dbReference type="EMBL" id="KMQ88705.1"/>
    </source>
</evidence>
<dbReference type="Pfam" id="PF00078">
    <property type="entry name" value="RVT_1"/>
    <property type="match status" value="1"/>
</dbReference>